<comment type="similarity">
    <text evidence="1">Belongs to the short-chain dehydrogenases/reductases (SDR) family.</text>
</comment>
<keyword evidence="2" id="KW-0521">NADP</keyword>
<dbReference type="Gene3D" id="3.40.50.720">
    <property type="entry name" value="NAD(P)-binding Rossmann-like Domain"/>
    <property type="match status" value="1"/>
</dbReference>
<comment type="caution">
    <text evidence="4">The sequence shown here is derived from an EMBL/GenBank/DDBJ whole genome shotgun (WGS) entry which is preliminary data.</text>
</comment>
<gene>
    <name evidence="4" type="ORF">GCG54_00008263</name>
</gene>
<dbReference type="EMBL" id="WVTB01000091">
    <property type="protein sequence ID" value="KAF3798805.1"/>
    <property type="molecule type" value="Genomic_DNA"/>
</dbReference>
<dbReference type="InterPro" id="IPR002347">
    <property type="entry name" value="SDR_fam"/>
</dbReference>
<evidence type="ECO:0000313" key="4">
    <source>
        <dbReference type="EMBL" id="KAF3798805.1"/>
    </source>
</evidence>
<dbReference type="PANTHER" id="PTHR48107">
    <property type="entry name" value="NADPH-DEPENDENT ALDEHYDE REDUCTASE-LIKE PROTEIN, CHLOROPLASTIC-RELATED"/>
    <property type="match status" value="1"/>
</dbReference>
<reference evidence="4" key="1">
    <citation type="journal article" date="2020" name="Phytopathology">
        <title>Genome sequence and comparative analysis of Colletotrichum gloeosporioides isolated from Liriodendron leaves.</title>
        <authorList>
            <person name="Fu F.F."/>
            <person name="Hao Z."/>
            <person name="Wang P."/>
            <person name="Lu Y."/>
            <person name="Xue L.J."/>
            <person name="Wei G."/>
            <person name="Tian Y."/>
            <person name="Baishi H."/>
            <person name="Xu H."/>
            <person name="Shi J."/>
            <person name="Cheng T."/>
            <person name="Wang G."/>
            <person name="Yi Y."/>
            <person name="Chen J."/>
        </authorList>
    </citation>
    <scope>NUCLEOTIDE SEQUENCE</scope>
    <source>
        <strain evidence="4">Lc1</strain>
    </source>
</reference>
<dbReference type="InterPro" id="IPR020904">
    <property type="entry name" value="Sc_DH/Rdtase_CS"/>
</dbReference>
<dbReference type="PRINTS" id="PR00081">
    <property type="entry name" value="GDHRDH"/>
</dbReference>
<dbReference type="InterPro" id="IPR036291">
    <property type="entry name" value="NAD(P)-bd_dom_sf"/>
</dbReference>
<keyword evidence="3" id="KW-0560">Oxidoreductase</keyword>
<evidence type="ECO:0000313" key="5">
    <source>
        <dbReference type="Proteomes" id="UP000613401"/>
    </source>
</evidence>
<dbReference type="SUPFAM" id="SSF51735">
    <property type="entry name" value="NAD(P)-binding Rossmann-fold domains"/>
    <property type="match status" value="1"/>
</dbReference>
<protein>
    <submittedName>
        <fullName evidence="4">Short chain dehydrogenase asqE</fullName>
    </submittedName>
</protein>
<name>A0A8H4C7Q0_COLGL</name>
<evidence type="ECO:0000256" key="1">
    <source>
        <dbReference type="ARBA" id="ARBA00006484"/>
    </source>
</evidence>
<dbReference type="PRINTS" id="PR00080">
    <property type="entry name" value="SDRFAMILY"/>
</dbReference>
<reference evidence="4" key="2">
    <citation type="submission" date="2020-03" db="EMBL/GenBank/DDBJ databases">
        <authorList>
            <person name="Fu F.-F."/>
            <person name="Chen J."/>
        </authorList>
    </citation>
    <scope>NUCLEOTIDE SEQUENCE</scope>
    <source>
        <strain evidence="4">Lc1</strain>
    </source>
</reference>
<dbReference type="GeneID" id="69015404"/>
<accession>A0A8H4C7Q0</accession>
<proteinExistence type="inferred from homology"/>
<organism evidence="4 5">
    <name type="scientific">Colletotrichum gloeosporioides</name>
    <name type="common">Anthracnose fungus</name>
    <name type="synonym">Glomerella cingulata</name>
    <dbReference type="NCBI Taxonomy" id="474922"/>
    <lineage>
        <taxon>Eukaryota</taxon>
        <taxon>Fungi</taxon>
        <taxon>Dikarya</taxon>
        <taxon>Ascomycota</taxon>
        <taxon>Pezizomycotina</taxon>
        <taxon>Sordariomycetes</taxon>
        <taxon>Hypocreomycetidae</taxon>
        <taxon>Glomerellales</taxon>
        <taxon>Glomerellaceae</taxon>
        <taxon>Colletotrichum</taxon>
        <taxon>Colletotrichum gloeosporioides species complex</taxon>
    </lineage>
</organism>
<dbReference type="GO" id="GO:0016614">
    <property type="term" value="F:oxidoreductase activity, acting on CH-OH group of donors"/>
    <property type="evidence" value="ECO:0007669"/>
    <property type="project" value="UniProtKB-ARBA"/>
</dbReference>
<dbReference type="AlphaFoldDB" id="A0A8H4C7Q0"/>
<sequence length="276" mass="28962">MTSFPSFKEPWSLVGKTAIVTGASRGIGKAIAIHLARKGLSKLAITFASNSQASQDTLDECRKLGVEAAVAIQADALDPSFGTKVVSQTLEHLSSRSIDILVNNAVLSDASKVQPVSNTTLPVFLEVMQANVFAPISLTTAVLPHLPPYGGRVVTISSVLAYQANLDPTMTYGASKAALQSYTRSLAEQFGKTTKATFNSVIVGLTATDTIKNSQNLLPAGYMEGQIRDTTAADRIGVPDDIAYVVGFLASEESRWVNGAAVSANGGNRLVMSALG</sequence>
<evidence type="ECO:0000256" key="3">
    <source>
        <dbReference type="ARBA" id="ARBA00023002"/>
    </source>
</evidence>
<dbReference type="CDD" id="cd05233">
    <property type="entry name" value="SDR_c"/>
    <property type="match status" value="1"/>
</dbReference>
<dbReference type="Proteomes" id="UP000613401">
    <property type="component" value="Unassembled WGS sequence"/>
</dbReference>
<evidence type="ECO:0000256" key="2">
    <source>
        <dbReference type="ARBA" id="ARBA00022857"/>
    </source>
</evidence>
<keyword evidence="5" id="KW-1185">Reference proteome</keyword>
<dbReference type="PROSITE" id="PS00061">
    <property type="entry name" value="ADH_SHORT"/>
    <property type="match status" value="1"/>
</dbReference>
<dbReference type="Pfam" id="PF13561">
    <property type="entry name" value="adh_short_C2"/>
    <property type="match status" value="1"/>
</dbReference>
<dbReference type="RefSeq" id="XP_045257965.1">
    <property type="nucleotide sequence ID" value="XM_045408231.1"/>
</dbReference>